<proteinExistence type="predicted"/>
<dbReference type="SUPFAM" id="SSF52540">
    <property type="entry name" value="P-loop containing nucleoside triphosphate hydrolases"/>
    <property type="match status" value="2"/>
</dbReference>
<gene>
    <name evidence="4" type="ORF">BMW23_0621</name>
</gene>
<evidence type="ECO:0000256" key="1">
    <source>
        <dbReference type="ARBA" id="ARBA00022801"/>
    </source>
</evidence>
<dbReference type="GO" id="GO:0004386">
    <property type="term" value="F:helicase activity"/>
    <property type="evidence" value="ECO:0007669"/>
    <property type="project" value="UniProtKB-KW"/>
</dbReference>
<feature type="domain" description="Helicase ATP-binding" evidence="2">
    <location>
        <begin position="44"/>
        <end position="200"/>
    </location>
</feature>
<dbReference type="GO" id="GO:0031297">
    <property type="term" value="P:replication fork processing"/>
    <property type="evidence" value="ECO:0007669"/>
    <property type="project" value="TreeGrafter"/>
</dbReference>
<dbReference type="InterPro" id="IPR006935">
    <property type="entry name" value="Helicase/UvrB_N"/>
</dbReference>
<dbReference type="Pfam" id="PF04851">
    <property type="entry name" value="ResIII"/>
    <property type="match status" value="1"/>
</dbReference>
<dbReference type="PANTHER" id="PTHR45766">
    <property type="entry name" value="DNA ANNEALING HELICASE AND ENDONUCLEASE ZRANB3 FAMILY MEMBER"/>
    <property type="match status" value="1"/>
</dbReference>
<dbReference type="PROSITE" id="PS51192">
    <property type="entry name" value="HELICASE_ATP_BIND_1"/>
    <property type="match status" value="1"/>
</dbReference>
<dbReference type="GO" id="GO:0003677">
    <property type="term" value="F:DNA binding"/>
    <property type="evidence" value="ECO:0007669"/>
    <property type="project" value="InterPro"/>
</dbReference>
<protein>
    <submittedName>
        <fullName evidence="4">Helicase</fullName>
    </submittedName>
</protein>
<dbReference type="Pfam" id="PF00271">
    <property type="entry name" value="Helicase_C"/>
    <property type="match status" value="1"/>
</dbReference>
<keyword evidence="5" id="KW-1185">Reference proteome</keyword>
<dbReference type="InterPro" id="IPR027417">
    <property type="entry name" value="P-loop_NTPase"/>
</dbReference>
<name>A0A2H4UUX7_9VIRU</name>
<evidence type="ECO:0000313" key="5">
    <source>
        <dbReference type="Proteomes" id="UP000240325"/>
    </source>
</evidence>
<evidence type="ECO:0000259" key="3">
    <source>
        <dbReference type="PROSITE" id="PS51194"/>
    </source>
</evidence>
<keyword evidence="4" id="KW-0547">Nucleotide-binding</keyword>
<keyword evidence="4" id="KW-0067">ATP-binding</keyword>
<dbReference type="EMBL" id="MF782455">
    <property type="protein sequence ID" value="ATZ80667.1"/>
    <property type="molecule type" value="Genomic_DNA"/>
</dbReference>
<dbReference type="PANTHER" id="PTHR45766:SF6">
    <property type="entry name" value="SWI_SNF-RELATED MATRIX-ASSOCIATED ACTIN-DEPENDENT REGULATOR OF CHROMATIN SUBFAMILY A-LIKE PROTEIN 1"/>
    <property type="match status" value="1"/>
</dbReference>
<evidence type="ECO:0000313" key="4">
    <source>
        <dbReference type="EMBL" id="ATZ80667.1"/>
    </source>
</evidence>
<dbReference type="GO" id="GO:0006281">
    <property type="term" value="P:DNA repair"/>
    <property type="evidence" value="ECO:0007669"/>
    <property type="project" value="TreeGrafter"/>
</dbReference>
<dbReference type="SMART" id="SM00487">
    <property type="entry name" value="DEXDc"/>
    <property type="match status" value="1"/>
</dbReference>
<dbReference type="SMART" id="SM00490">
    <property type="entry name" value="HELICc"/>
    <property type="match status" value="1"/>
</dbReference>
<dbReference type="GO" id="GO:0005524">
    <property type="term" value="F:ATP binding"/>
    <property type="evidence" value="ECO:0007669"/>
    <property type="project" value="InterPro"/>
</dbReference>
<dbReference type="GO" id="GO:0016787">
    <property type="term" value="F:hydrolase activity"/>
    <property type="evidence" value="ECO:0007669"/>
    <property type="project" value="UniProtKB-KW"/>
</dbReference>
<accession>A0A2H4UUX7</accession>
<feature type="domain" description="Helicase C-terminal" evidence="3">
    <location>
        <begin position="303"/>
        <end position="460"/>
    </location>
</feature>
<dbReference type="InterPro" id="IPR001650">
    <property type="entry name" value="Helicase_C-like"/>
</dbReference>
<keyword evidence="1" id="KW-0378">Hydrolase</keyword>
<keyword evidence="4" id="KW-0347">Helicase</keyword>
<dbReference type="PROSITE" id="PS51194">
    <property type="entry name" value="HELICASE_CTER"/>
    <property type="match status" value="1"/>
</dbReference>
<reference evidence="4" key="1">
    <citation type="journal article" date="2017" name="Elife">
        <title>The kinetoplastid-infecting Bodo saltans virus (BsV), a window into the most abundant giant viruses in the sea.</title>
        <authorList>
            <person name="Deeg C.M."/>
            <person name="Chow C.-E.T."/>
            <person name="Suttle C.A."/>
        </authorList>
    </citation>
    <scope>NUCLEOTIDE SEQUENCE</scope>
    <source>
        <strain evidence="4">NG1</strain>
    </source>
</reference>
<evidence type="ECO:0000259" key="2">
    <source>
        <dbReference type="PROSITE" id="PS51192"/>
    </source>
</evidence>
<organism evidence="4">
    <name type="scientific">Bodo saltans virus</name>
    <dbReference type="NCBI Taxonomy" id="2024608"/>
    <lineage>
        <taxon>Viruses</taxon>
        <taxon>Varidnaviria</taxon>
        <taxon>Bamfordvirae</taxon>
        <taxon>Nucleocytoviricota</taxon>
        <taxon>Megaviricetes</taxon>
        <taxon>Imitervirales</taxon>
        <taxon>Mimiviridae</taxon>
        <taxon>Klosneuvirinae</taxon>
        <taxon>Theiavirus</taxon>
        <taxon>Theiavirus salishense</taxon>
    </lineage>
</organism>
<dbReference type="Gene3D" id="3.40.50.300">
    <property type="entry name" value="P-loop containing nucleotide triphosphate hydrolases"/>
    <property type="match status" value="2"/>
</dbReference>
<dbReference type="Proteomes" id="UP000240325">
    <property type="component" value="Segment"/>
</dbReference>
<sequence length="460" mass="53044">MLNRIKNHKHKNFDTDFANVNFKEHIEKKILDYQTLHILNMISIFKKSNTCCAVDFSGTGTGKTYTTIALCGQLDYEPIIICPKSVICYWKDICSLFGVVPKTIINYESLKKGKDLNDDMTKVKSSIVEIVDDKFVWKNIDKNKNIIIFDEAHRCKNHKTLNGKLLLAAKDICRILLLSATIAQKYDDFLLFGYMLNFYRQLKNGKKWIEGILREEKYKFNSKEDTQLASYIYPTKGSRMSYSDMTKKLSMNNITTQCYSIDEQYVKEIEKEYKKIKNDKSALEAIISSRQRIELLKIPIVIDLVEKYLDMGRSVVVFVNFLSTMSELIKFFTKKHIDCTYVAGNQTIEERTAAVEQFQENKIKLIICTISAGSESISLHDITGLSPRVSLILPSFSGKDLCQALGRIYRTGVKSIVEQKIIFCDEKTENLICEKLKEKIKFLNNFMDDDKIDPSIMDVE</sequence>
<dbReference type="InterPro" id="IPR014001">
    <property type="entry name" value="Helicase_ATP-bd"/>
</dbReference>